<dbReference type="EMBL" id="CP061800">
    <property type="protein sequence ID" value="QTA86961.1"/>
    <property type="molecule type" value="Genomic_DNA"/>
</dbReference>
<keyword evidence="2" id="KW-1185">Reference proteome</keyword>
<accession>A0A975BKA3</accession>
<evidence type="ECO:0000313" key="2">
    <source>
        <dbReference type="Proteomes" id="UP000663722"/>
    </source>
</evidence>
<organism evidence="1 2">
    <name type="scientific">Desulfonema magnum</name>
    <dbReference type="NCBI Taxonomy" id="45655"/>
    <lineage>
        <taxon>Bacteria</taxon>
        <taxon>Pseudomonadati</taxon>
        <taxon>Thermodesulfobacteriota</taxon>
        <taxon>Desulfobacteria</taxon>
        <taxon>Desulfobacterales</taxon>
        <taxon>Desulfococcaceae</taxon>
        <taxon>Desulfonema</taxon>
    </lineage>
</organism>
<name>A0A975BKA3_9BACT</name>
<gene>
    <name evidence="1" type="ORF">dnm_029880</name>
</gene>
<dbReference type="KEGG" id="dmm:dnm_029880"/>
<dbReference type="Proteomes" id="UP000663722">
    <property type="component" value="Chromosome"/>
</dbReference>
<sequence>MTVRAAEDLPGFKNLGGLSPVRFIAVRYCEFFRSAEYNQVVKFKSPHNKFKPFLLISQSCYQKNICVL</sequence>
<proteinExistence type="predicted"/>
<protein>
    <submittedName>
        <fullName evidence="1">Uncharacterized protein</fullName>
    </submittedName>
</protein>
<reference evidence="1" key="1">
    <citation type="journal article" date="2021" name="Microb. Physiol.">
        <title>Proteogenomic Insights into the Physiology of Marine, Sulfate-Reducing, Filamentous Desulfonema limicola and Desulfonema magnum.</title>
        <authorList>
            <person name="Schnaars V."/>
            <person name="Wohlbrand L."/>
            <person name="Scheve S."/>
            <person name="Hinrichs C."/>
            <person name="Reinhardt R."/>
            <person name="Rabus R."/>
        </authorList>
    </citation>
    <scope>NUCLEOTIDE SEQUENCE</scope>
    <source>
        <strain evidence="1">4be13</strain>
    </source>
</reference>
<evidence type="ECO:0000313" key="1">
    <source>
        <dbReference type="EMBL" id="QTA86961.1"/>
    </source>
</evidence>
<dbReference type="AlphaFoldDB" id="A0A975BKA3"/>